<proteinExistence type="predicted"/>
<keyword evidence="1" id="KW-0812">Transmembrane</keyword>
<evidence type="ECO:0000313" key="3">
    <source>
        <dbReference type="Proteomes" id="UP000265566"/>
    </source>
</evidence>
<dbReference type="EMBL" id="PSQE01000006">
    <property type="protein sequence ID" value="RHN50976.1"/>
    <property type="molecule type" value="Genomic_DNA"/>
</dbReference>
<keyword evidence="1" id="KW-0472">Membrane</keyword>
<dbReference type="AlphaFoldDB" id="A0A396HCM6"/>
<protein>
    <recommendedName>
        <fullName evidence="4">Transmembrane protein</fullName>
    </recommendedName>
</protein>
<organism evidence="2 3">
    <name type="scientific">Medicago truncatula</name>
    <name type="common">Barrel medic</name>
    <name type="synonym">Medicago tribuloides</name>
    <dbReference type="NCBI Taxonomy" id="3880"/>
    <lineage>
        <taxon>Eukaryota</taxon>
        <taxon>Viridiplantae</taxon>
        <taxon>Streptophyta</taxon>
        <taxon>Embryophyta</taxon>
        <taxon>Tracheophyta</taxon>
        <taxon>Spermatophyta</taxon>
        <taxon>Magnoliopsida</taxon>
        <taxon>eudicotyledons</taxon>
        <taxon>Gunneridae</taxon>
        <taxon>Pentapetalae</taxon>
        <taxon>rosids</taxon>
        <taxon>fabids</taxon>
        <taxon>Fabales</taxon>
        <taxon>Fabaceae</taxon>
        <taxon>Papilionoideae</taxon>
        <taxon>50 kb inversion clade</taxon>
        <taxon>NPAAA clade</taxon>
        <taxon>Hologalegina</taxon>
        <taxon>IRL clade</taxon>
        <taxon>Trifolieae</taxon>
        <taxon>Medicago</taxon>
    </lineage>
</organism>
<gene>
    <name evidence="2" type="ORF">MtrunA17_Chr6g0463381</name>
</gene>
<dbReference type="Proteomes" id="UP000265566">
    <property type="component" value="Chromosome 6"/>
</dbReference>
<evidence type="ECO:0008006" key="4">
    <source>
        <dbReference type="Google" id="ProtNLM"/>
    </source>
</evidence>
<feature type="transmembrane region" description="Helical" evidence="1">
    <location>
        <begin position="23"/>
        <end position="48"/>
    </location>
</feature>
<accession>A0A396HCM6</accession>
<evidence type="ECO:0000256" key="1">
    <source>
        <dbReference type="SAM" id="Phobius"/>
    </source>
</evidence>
<keyword evidence="1" id="KW-1133">Transmembrane helix</keyword>
<name>A0A396HCM6_MEDTR</name>
<reference evidence="3" key="1">
    <citation type="journal article" date="2018" name="Nat. Plants">
        <title>Whole-genome landscape of Medicago truncatula symbiotic genes.</title>
        <authorList>
            <person name="Pecrix Y."/>
            <person name="Staton S.E."/>
            <person name="Sallet E."/>
            <person name="Lelandais-Briere C."/>
            <person name="Moreau S."/>
            <person name="Carrere S."/>
            <person name="Blein T."/>
            <person name="Jardinaud M.F."/>
            <person name="Latrasse D."/>
            <person name="Zouine M."/>
            <person name="Zahm M."/>
            <person name="Kreplak J."/>
            <person name="Mayjonade B."/>
            <person name="Satge C."/>
            <person name="Perez M."/>
            <person name="Cauet S."/>
            <person name="Marande W."/>
            <person name="Chantry-Darmon C."/>
            <person name="Lopez-Roques C."/>
            <person name="Bouchez O."/>
            <person name="Berard A."/>
            <person name="Debelle F."/>
            <person name="Munos S."/>
            <person name="Bendahmane A."/>
            <person name="Berges H."/>
            <person name="Niebel A."/>
            <person name="Buitink J."/>
            <person name="Frugier F."/>
            <person name="Benhamed M."/>
            <person name="Crespi M."/>
            <person name="Gouzy J."/>
            <person name="Gamas P."/>
        </authorList>
    </citation>
    <scope>NUCLEOTIDE SEQUENCE [LARGE SCALE GENOMIC DNA]</scope>
    <source>
        <strain evidence="3">cv. Jemalong A17</strain>
    </source>
</reference>
<evidence type="ECO:0000313" key="2">
    <source>
        <dbReference type="EMBL" id="RHN50976.1"/>
    </source>
</evidence>
<comment type="caution">
    <text evidence="2">The sequence shown here is derived from an EMBL/GenBank/DDBJ whole genome shotgun (WGS) entry which is preliminary data.</text>
</comment>
<sequence>MLFFLKLQPAIGGMDTRRYVPAFWLFVNWIAHPYMFLVLFFLGILYCLSYERCYSLCMFCFCSQFIICAPVCV</sequence>
<dbReference type="Gramene" id="rna35335">
    <property type="protein sequence ID" value="RHN50976.1"/>
    <property type="gene ID" value="gene35335"/>
</dbReference>